<evidence type="ECO:0000256" key="1">
    <source>
        <dbReference type="SAM" id="Phobius"/>
    </source>
</evidence>
<dbReference type="RefSeq" id="WP_160773298.1">
    <property type="nucleotide sequence ID" value="NZ_WTYV01000009.1"/>
</dbReference>
<evidence type="ECO:0000313" key="3">
    <source>
        <dbReference type="Proteomes" id="UP000466966"/>
    </source>
</evidence>
<protein>
    <submittedName>
        <fullName evidence="2">Uncharacterized protein</fullName>
    </submittedName>
</protein>
<feature type="transmembrane region" description="Helical" evidence="1">
    <location>
        <begin position="40"/>
        <end position="62"/>
    </location>
</feature>
<dbReference type="SUPFAM" id="SSF53448">
    <property type="entry name" value="Nucleotide-diphospho-sugar transferases"/>
    <property type="match status" value="1"/>
</dbReference>
<dbReference type="EMBL" id="WTYV01000009">
    <property type="protein sequence ID" value="MXO73375.1"/>
    <property type="molecule type" value="Genomic_DNA"/>
</dbReference>
<keyword evidence="3" id="KW-1185">Reference proteome</keyword>
<organism evidence="2 3">
    <name type="scientific">Alteraurantiacibacter buctensis</name>
    <dbReference type="NCBI Taxonomy" id="1503981"/>
    <lineage>
        <taxon>Bacteria</taxon>
        <taxon>Pseudomonadati</taxon>
        <taxon>Pseudomonadota</taxon>
        <taxon>Alphaproteobacteria</taxon>
        <taxon>Sphingomonadales</taxon>
        <taxon>Erythrobacteraceae</taxon>
        <taxon>Alteraurantiacibacter</taxon>
    </lineage>
</organism>
<gene>
    <name evidence="2" type="ORF">GRI99_17260</name>
</gene>
<sequence>MNMSNLLPYRWRVKHQAGRHNEAIAGVLDTPPLVPRRDGLVLFSMIGTAVVLPYLVAVKSLWQHLGRGRVAILDDGTLTAQDRAILAAHLGDPQILRIDEVPQGPFPKGGCWERLLTILDHRAGEYWLQLDSDTVTLGPVPELERAVASNRSFTMLGGDDVPTEALDLSEFVRRYYPDGPMDGHVQSRVESRLATLAPDAGWKYIRGCAGFAGFAAGNAGRDLAAAFLRRMATAIGNDDTAIWGTEQVASNFLVANEPGAVCLPHARYLNYWGEPWGEDAAFVHFVGAHRYDNGAYLAASRQAIAQLKR</sequence>
<proteinExistence type="predicted"/>
<dbReference type="Proteomes" id="UP000466966">
    <property type="component" value="Unassembled WGS sequence"/>
</dbReference>
<name>A0A844YYG3_9SPHN</name>
<accession>A0A844YYG3</accession>
<comment type="caution">
    <text evidence="2">The sequence shown here is derived from an EMBL/GenBank/DDBJ whole genome shotgun (WGS) entry which is preliminary data.</text>
</comment>
<dbReference type="InterPro" id="IPR029044">
    <property type="entry name" value="Nucleotide-diphossugar_trans"/>
</dbReference>
<keyword evidence="1" id="KW-0472">Membrane</keyword>
<keyword evidence="1" id="KW-1133">Transmembrane helix</keyword>
<dbReference type="AlphaFoldDB" id="A0A844YYG3"/>
<evidence type="ECO:0000313" key="2">
    <source>
        <dbReference type="EMBL" id="MXO73375.1"/>
    </source>
</evidence>
<reference evidence="2 3" key="1">
    <citation type="submission" date="2019-12" db="EMBL/GenBank/DDBJ databases">
        <title>Genomic-based taxomic classification of the family Erythrobacteraceae.</title>
        <authorList>
            <person name="Xu L."/>
        </authorList>
    </citation>
    <scope>NUCLEOTIDE SEQUENCE [LARGE SCALE GENOMIC DNA]</scope>
    <source>
        <strain evidence="2 3">M0322</strain>
    </source>
</reference>
<dbReference type="OrthoDB" id="8561892at2"/>
<keyword evidence="1" id="KW-0812">Transmembrane</keyword>